<reference evidence="3" key="1">
    <citation type="submission" date="2020-11" db="EMBL/GenBank/DDBJ databases">
        <title>Sequencing the genomes of 1000 actinobacteria strains.</title>
        <authorList>
            <person name="Klenk H.-P."/>
        </authorList>
    </citation>
    <scope>NUCLEOTIDE SEQUENCE</scope>
    <source>
        <strain evidence="3">DSM 43175</strain>
    </source>
</reference>
<keyword evidence="4" id="KW-1185">Reference proteome</keyword>
<proteinExistence type="predicted"/>
<dbReference type="SMART" id="SM00422">
    <property type="entry name" value="HTH_MERR"/>
    <property type="match status" value="1"/>
</dbReference>
<protein>
    <submittedName>
        <fullName evidence="3">DNA-binding transcriptional MerR regulator</fullName>
    </submittedName>
</protein>
<dbReference type="GO" id="GO:0003677">
    <property type="term" value="F:DNA binding"/>
    <property type="evidence" value="ECO:0007669"/>
    <property type="project" value="UniProtKB-KW"/>
</dbReference>
<dbReference type="PRINTS" id="PR00040">
    <property type="entry name" value="HTHMERR"/>
</dbReference>
<dbReference type="RefSeq" id="WP_197012964.1">
    <property type="nucleotide sequence ID" value="NZ_BAABES010000016.1"/>
</dbReference>
<name>A0A931GS74_9ACTN</name>
<dbReference type="AlphaFoldDB" id="A0A931GS74"/>
<dbReference type="PANTHER" id="PTHR30204">
    <property type="entry name" value="REDOX-CYCLING DRUG-SENSING TRANSCRIPTIONAL ACTIVATOR SOXR"/>
    <property type="match status" value="1"/>
</dbReference>
<dbReference type="SUPFAM" id="SSF46955">
    <property type="entry name" value="Putative DNA-binding domain"/>
    <property type="match status" value="1"/>
</dbReference>
<evidence type="ECO:0000313" key="4">
    <source>
        <dbReference type="Proteomes" id="UP000614047"/>
    </source>
</evidence>
<accession>A0A931GS74</accession>
<comment type="caution">
    <text evidence="3">The sequence shown here is derived from an EMBL/GenBank/DDBJ whole genome shotgun (WGS) entry which is preliminary data.</text>
</comment>
<dbReference type="PANTHER" id="PTHR30204:SF93">
    <property type="entry name" value="HTH MERR-TYPE DOMAIN-CONTAINING PROTEIN"/>
    <property type="match status" value="1"/>
</dbReference>
<feature type="domain" description="HTH merR-type" evidence="2">
    <location>
        <begin position="5"/>
        <end position="73"/>
    </location>
</feature>
<dbReference type="InterPro" id="IPR000551">
    <property type="entry name" value="MerR-type_HTH_dom"/>
</dbReference>
<dbReference type="Gene3D" id="1.10.1660.10">
    <property type="match status" value="1"/>
</dbReference>
<dbReference type="GO" id="GO:0003700">
    <property type="term" value="F:DNA-binding transcription factor activity"/>
    <property type="evidence" value="ECO:0007669"/>
    <property type="project" value="InterPro"/>
</dbReference>
<dbReference type="PROSITE" id="PS50937">
    <property type="entry name" value="HTH_MERR_2"/>
    <property type="match status" value="1"/>
</dbReference>
<dbReference type="InterPro" id="IPR009061">
    <property type="entry name" value="DNA-bd_dom_put_sf"/>
</dbReference>
<dbReference type="CDD" id="cd04761">
    <property type="entry name" value="HTH_MerR-SF"/>
    <property type="match status" value="1"/>
</dbReference>
<dbReference type="Pfam" id="PF13411">
    <property type="entry name" value="MerR_1"/>
    <property type="match status" value="1"/>
</dbReference>
<dbReference type="Proteomes" id="UP000614047">
    <property type="component" value="Unassembled WGS sequence"/>
</dbReference>
<dbReference type="EMBL" id="JADOUA010000001">
    <property type="protein sequence ID" value="MBG6090514.1"/>
    <property type="molecule type" value="Genomic_DNA"/>
</dbReference>
<dbReference type="InterPro" id="IPR047057">
    <property type="entry name" value="MerR_fam"/>
</dbReference>
<evidence type="ECO:0000259" key="2">
    <source>
        <dbReference type="PROSITE" id="PS50937"/>
    </source>
</evidence>
<sequence length="300" mass="32007">MSDVTIGIGELARRAGLPVRTVRFYCDEGLLAARRSAGGHRRFDPDAVERLRLVRRLRGLGLGLPSIAGVLNGERALDEAVAAERAALDVEVAALAWRRASLRAVEEAGPAERAARLDLLAAAGDGRSAHAAITGFWRDTMMAPLSPRMLAEFLDGVVPDPPADPTPAQVVAYAGMVAITADRGLVRRLRARGAVNAGLIADEGTLLRGIDEACRLAAPEALSGRAPRPGPALDRLVAAHAEVRGARDTPEFRRHLRTVLVDEAEPRMGRYWHLAGEVAGRRSILGAGHRWLVEALAVPA</sequence>
<keyword evidence="1 3" id="KW-0238">DNA-binding</keyword>
<evidence type="ECO:0000256" key="1">
    <source>
        <dbReference type="ARBA" id="ARBA00023125"/>
    </source>
</evidence>
<evidence type="ECO:0000313" key="3">
    <source>
        <dbReference type="EMBL" id="MBG6090514.1"/>
    </source>
</evidence>
<gene>
    <name evidence="3" type="ORF">IW256_004627</name>
</gene>
<organism evidence="3 4">
    <name type="scientific">Actinomadura viridis</name>
    <dbReference type="NCBI Taxonomy" id="58110"/>
    <lineage>
        <taxon>Bacteria</taxon>
        <taxon>Bacillati</taxon>
        <taxon>Actinomycetota</taxon>
        <taxon>Actinomycetes</taxon>
        <taxon>Streptosporangiales</taxon>
        <taxon>Thermomonosporaceae</taxon>
        <taxon>Actinomadura</taxon>
    </lineage>
</organism>